<dbReference type="EnsemblPlants" id="AET6Gv20996800.1">
    <property type="protein sequence ID" value="AET6Gv20996800.1"/>
    <property type="gene ID" value="AET6Gv20996800"/>
</dbReference>
<sequence length="74" mass="8475">MVKTTDPVELHGLDPNDFFAFFEACIFGHSKPRHYEDDLIEVARDIAKKLKGSPLAANTVGRLLKKNLSREYWI</sequence>
<reference evidence="1" key="3">
    <citation type="journal article" date="2017" name="Nature">
        <title>Genome sequence of the progenitor of the wheat D genome Aegilops tauschii.</title>
        <authorList>
            <person name="Luo M.C."/>
            <person name="Gu Y.Q."/>
            <person name="Puiu D."/>
            <person name="Wang H."/>
            <person name="Twardziok S.O."/>
            <person name="Deal K.R."/>
            <person name="Huo N."/>
            <person name="Zhu T."/>
            <person name="Wang L."/>
            <person name="Wang Y."/>
            <person name="McGuire P.E."/>
            <person name="Liu S."/>
            <person name="Long H."/>
            <person name="Ramasamy R.K."/>
            <person name="Rodriguez J.C."/>
            <person name="Van S.L."/>
            <person name="Yuan L."/>
            <person name="Wang Z."/>
            <person name="Xia Z."/>
            <person name="Xiao L."/>
            <person name="Anderson O.D."/>
            <person name="Ouyang S."/>
            <person name="Liang Y."/>
            <person name="Zimin A.V."/>
            <person name="Pertea G."/>
            <person name="Qi P."/>
            <person name="Bennetzen J.L."/>
            <person name="Dai X."/>
            <person name="Dawson M.W."/>
            <person name="Muller H.G."/>
            <person name="Kugler K."/>
            <person name="Rivarola-Duarte L."/>
            <person name="Spannagl M."/>
            <person name="Mayer K.F.X."/>
            <person name="Lu F.H."/>
            <person name="Bevan M.W."/>
            <person name="Leroy P."/>
            <person name="Li P."/>
            <person name="You F.M."/>
            <person name="Sun Q."/>
            <person name="Liu Z."/>
            <person name="Lyons E."/>
            <person name="Wicker T."/>
            <person name="Salzberg S.L."/>
            <person name="Devos K.M."/>
            <person name="Dvorak J."/>
        </authorList>
    </citation>
    <scope>NUCLEOTIDE SEQUENCE [LARGE SCALE GENOMIC DNA]</scope>
    <source>
        <strain evidence="1">cv. AL8/78</strain>
    </source>
</reference>
<reference evidence="1" key="4">
    <citation type="submission" date="2019-03" db="UniProtKB">
        <authorList>
            <consortium name="EnsemblPlants"/>
        </authorList>
    </citation>
    <scope>IDENTIFICATION</scope>
</reference>
<name>A0A453Q702_AEGTS</name>
<evidence type="ECO:0000313" key="1">
    <source>
        <dbReference type="EnsemblPlants" id="AET6Gv20996800.1"/>
    </source>
</evidence>
<keyword evidence="2" id="KW-1185">Reference proteome</keyword>
<proteinExistence type="predicted"/>
<dbReference type="Gramene" id="AET6Gv20996800.1">
    <property type="protein sequence ID" value="AET6Gv20996800.1"/>
    <property type="gene ID" value="AET6Gv20996800"/>
</dbReference>
<protein>
    <submittedName>
        <fullName evidence="1">Uncharacterized protein</fullName>
    </submittedName>
</protein>
<dbReference type="Proteomes" id="UP000015105">
    <property type="component" value="Chromosome 6D"/>
</dbReference>
<accession>A0A453Q702</accession>
<reference evidence="2" key="2">
    <citation type="journal article" date="2017" name="Nat. Plants">
        <title>The Aegilops tauschii genome reveals multiple impacts of transposons.</title>
        <authorList>
            <person name="Zhao G."/>
            <person name="Zou C."/>
            <person name="Li K."/>
            <person name="Wang K."/>
            <person name="Li T."/>
            <person name="Gao L."/>
            <person name="Zhang X."/>
            <person name="Wang H."/>
            <person name="Yang Z."/>
            <person name="Liu X."/>
            <person name="Jiang W."/>
            <person name="Mao L."/>
            <person name="Kong X."/>
            <person name="Jiao Y."/>
            <person name="Jia J."/>
        </authorList>
    </citation>
    <scope>NUCLEOTIDE SEQUENCE [LARGE SCALE GENOMIC DNA]</scope>
    <source>
        <strain evidence="2">cv. AL8/78</strain>
    </source>
</reference>
<dbReference type="GO" id="GO:0043531">
    <property type="term" value="F:ADP binding"/>
    <property type="evidence" value="ECO:0007669"/>
    <property type="project" value="InterPro"/>
</dbReference>
<dbReference type="STRING" id="200361.A0A453Q702"/>
<reference evidence="1" key="5">
    <citation type="journal article" date="2021" name="G3 (Bethesda)">
        <title>Aegilops tauschii genome assembly Aet v5.0 features greater sequence contiguity and improved annotation.</title>
        <authorList>
            <person name="Wang L."/>
            <person name="Zhu T."/>
            <person name="Rodriguez J.C."/>
            <person name="Deal K.R."/>
            <person name="Dubcovsky J."/>
            <person name="McGuire P.E."/>
            <person name="Lux T."/>
            <person name="Spannagl M."/>
            <person name="Mayer K.F.X."/>
            <person name="Baldrich P."/>
            <person name="Meyers B.C."/>
            <person name="Huo N."/>
            <person name="Gu Y.Q."/>
            <person name="Zhou H."/>
            <person name="Devos K.M."/>
            <person name="Bennetzen J.L."/>
            <person name="Unver T."/>
            <person name="Budak H."/>
            <person name="Gulick P.J."/>
            <person name="Galiba G."/>
            <person name="Kalapos B."/>
            <person name="Nelson D.R."/>
            <person name="Li P."/>
            <person name="You F.M."/>
            <person name="Luo M.C."/>
            <person name="Dvorak J."/>
        </authorList>
    </citation>
    <scope>NUCLEOTIDE SEQUENCE [LARGE SCALE GENOMIC DNA]</scope>
    <source>
        <strain evidence="1">cv. AL8/78</strain>
    </source>
</reference>
<dbReference type="Gene3D" id="1.10.8.430">
    <property type="entry name" value="Helical domain of apoptotic protease-activating factors"/>
    <property type="match status" value="1"/>
</dbReference>
<dbReference type="SUPFAM" id="SSF52540">
    <property type="entry name" value="P-loop containing nucleoside triphosphate hydrolases"/>
    <property type="match status" value="1"/>
</dbReference>
<dbReference type="InterPro" id="IPR027417">
    <property type="entry name" value="P-loop_NTPase"/>
</dbReference>
<dbReference type="InterPro" id="IPR042197">
    <property type="entry name" value="Apaf_helical"/>
</dbReference>
<reference evidence="2" key="1">
    <citation type="journal article" date="2014" name="Science">
        <title>Ancient hybridizations among the ancestral genomes of bread wheat.</title>
        <authorList>
            <consortium name="International Wheat Genome Sequencing Consortium,"/>
            <person name="Marcussen T."/>
            <person name="Sandve S.R."/>
            <person name="Heier L."/>
            <person name="Spannagl M."/>
            <person name="Pfeifer M."/>
            <person name="Jakobsen K.S."/>
            <person name="Wulff B.B."/>
            <person name="Steuernagel B."/>
            <person name="Mayer K.F."/>
            <person name="Olsen O.A."/>
        </authorList>
    </citation>
    <scope>NUCLEOTIDE SEQUENCE [LARGE SCALE GENOMIC DNA]</scope>
    <source>
        <strain evidence="2">cv. AL8/78</strain>
    </source>
</reference>
<dbReference type="AlphaFoldDB" id="A0A453Q702"/>
<evidence type="ECO:0000313" key="2">
    <source>
        <dbReference type="Proteomes" id="UP000015105"/>
    </source>
</evidence>
<organism evidence="1 2">
    <name type="scientific">Aegilops tauschii subsp. strangulata</name>
    <name type="common">Goatgrass</name>
    <dbReference type="NCBI Taxonomy" id="200361"/>
    <lineage>
        <taxon>Eukaryota</taxon>
        <taxon>Viridiplantae</taxon>
        <taxon>Streptophyta</taxon>
        <taxon>Embryophyta</taxon>
        <taxon>Tracheophyta</taxon>
        <taxon>Spermatophyta</taxon>
        <taxon>Magnoliopsida</taxon>
        <taxon>Liliopsida</taxon>
        <taxon>Poales</taxon>
        <taxon>Poaceae</taxon>
        <taxon>BOP clade</taxon>
        <taxon>Pooideae</taxon>
        <taxon>Triticodae</taxon>
        <taxon>Triticeae</taxon>
        <taxon>Triticinae</taxon>
        <taxon>Aegilops</taxon>
    </lineage>
</organism>